<feature type="compositionally biased region" description="Basic and acidic residues" evidence="1">
    <location>
        <begin position="72"/>
        <end position="88"/>
    </location>
</feature>
<dbReference type="Proteomes" id="UP001151760">
    <property type="component" value="Unassembled WGS sequence"/>
</dbReference>
<feature type="region of interest" description="Disordered" evidence="1">
    <location>
        <begin position="29"/>
        <end position="124"/>
    </location>
</feature>
<evidence type="ECO:0000256" key="1">
    <source>
        <dbReference type="SAM" id="MobiDB-lite"/>
    </source>
</evidence>
<reference evidence="2" key="2">
    <citation type="submission" date="2022-01" db="EMBL/GenBank/DDBJ databases">
        <authorList>
            <person name="Yamashiro T."/>
            <person name="Shiraishi A."/>
            <person name="Satake H."/>
            <person name="Nakayama K."/>
        </authorList>
    </citation>
    <scope>NUCLEOTIDE SEQUENCE</scope>
</reference>
<evidence type="ECO:0000313" key="3">
    <source>
        <dbReference type="Proteomes" id="UP001151760"/>
    </source>
</evidence>
<gene>
    <name evidence="2" type="ORF">Tco_0821894</name>
</gene>
<feature type="compositionally biased region" description="Basic and acidic residues" evidence="1">
    <location>
        <begin position="30"/>
        <end position="47"/>
    </location>
</feature>
<evidence type="ECO:0000313" key="2">
    <source>
        <dbReference type="EMBL" id="GJT00725.1"/>
    </source>
</evidence>
<organism evidence="2 3">
    <name type="scientific">Tanacetum coccineum</name>
    <dbReference type="NCBI Taxonomy" id="301880"/>
    <lineage>
        <taxon>Eukaryota</taxon>
        <taxon>Viridiplantae</taxon>
        <taxon>Streptophyta</taxon>
        <taxon>Embryophyta</taxon>
        <taxon>Tracheophyta</taxon>
        <taxon>Spermatophyta</taxon>
        <taxon>Magnoliopsida</taxon>
        <taxon>eudicotyledons</taxon>
        <taxon>Gunneridae</taxon>
        <taxon>Pentapetalae</taxon>
        <taxon>asterids</taxon>
        <taxon>campanulids</taxon>
        <taxon>Asterales</taxon>
        <taxon>Asteraceae</taxon>
        <taxon>Asteroideae</taxon>
        <taxon>Anthemideae</taxon>
        <taxon>Anthemidinae</taxon>
        <taxon>Tanacetum</taxon>
    </lineage>
</organism>
<reference evidence="2" key="1">
    <citation type="journal article" date="2022" name="Int. J. Mol. Sci.">
        <title>Draft Genome of Tanacetum Coccineum: Genomic Comparison of Closely Related Tanacetum-Family Plants.</title>
        <authorList>
            <person name="Yamashiro T."/>
            <person name="Shiraishi A."/>
            <person name="Nakayama K."/>
            <person name="Satake H."/>
        </authorList>
    </citation>
    <scope>NUCLEOTIDE SEQUENCE</scope>
</reference>
<accession>A0ABQ5ADI6</accession>
<keyword evidence="3" id="KW-1185">Reference proteome</keyword>
<dbReference type="EMBL" id="BQNB010012218">
    <property type="protein sequence ID" value="GJT00725.1"/>
    <property type="molecule type" value="Genomic_DNA"/>
</dbReference>
<protein>
    <submittedName>
        <fullName evidence="2">Uncharacterized protein</fullName>
    </submittedName>
</protein>
<proteinExistence type="predicted"/>
<sequence>MSTNRRKLKRNIRFFKRYEDYVSTLSKRNGIKEESSNDEISKEESLNKETSSVDVNMGGNGLETGEFDEKLEENNGREEERINEEVRNLKVLANSDKSAHQERTNSSENTVMHKANGSDDNGGKTKTYANMVKSNEMLVSKNLIYIASKVIEDGMVKILFDEEIISKGCAKWKFTICGHFIGQNMSFYELRIGRSDYARVLVEIEAKKELKNKIKIEYIGKNDTVKGTKEIDVITEEEIKAKIDAEHTSKENNMAAQSEGFIEEYRKRNVNNDGVKDTNKNSGQIDKGKAIQVDKIIRERNKFEVLNEVNTNEETEVRTLKNIMLVDVLKEQEDQSKNVEDVFDNEDDIAQTMTGDNVIGLSKRILN</sequence>
<name>A0ABQ5ADI6_9ASTR</name>
<comment type="caution">
    <text evidence="2">The sequence shown here is derived from an EMBL/GenBank/DDBJ whole genome shotgun (WGS) entry which is preliminary data.</text>
</comment>